<name>A0ACC0U8I4_9AGAM</name>
<organism evidence="1 2">
    <name type="scientific">Russula earlei</name>
    <dbReference type="NCBI Taxonomy" id="71964"/>
    <lineage>
        <taxon>Eukaryota</taxon>
        <taxon>Fungi</taxon>
        <taxon>Dikarya</taxon>
        <taxon>Basidiomycota</taxon>
        <taxon>Agaricomycotina</taxon>
        <taxon>Agaricomycetes</taxon>
        <taxon>Russulales</taxon>
        <taxon>Russulaceae</taxon>
        <taxon>Russula</taxon>
    </lineage>
</organism>
<accession>A0ACC0U8I4</accession>
<comment type="caution">
    <text evidence="1">The sequence shown here is derived from an EMBL/GenBank/DDBJ whole genome shotgun (WGS) entry which is preliminary data.</text>
</comment>
<feature type="non-terminal residue" evidence="1">
    <location>
        <position position="1"/>
    </location>
</feature>
<evidence type="ECO:0000313" key="2">
    <source>
        <dbReference type="Proteomes" id="UP001207468"/>
    </source>
</evidence>
<proteinExistence type="predicted"/>
<protein>
    <submittedName>
        <fullName evidence="1">Uncharacterized protein</fullName>
    </submittedName>
</protein>
<evidence type="ECO:0000313" key="1">
    <source>
        <dbReference type="EMBL" id="KAI9507402.1"/>
    </source>
</evidence>
<keyword evidence="2" id="KW-1185">Reference proteome</keyword>
<sequence length="183" mass="19827">ASKKGSLRSRDFPPPLSSEPALAPPSSQEHQYQHPDSAVDRCPARSCTLPEIDPSQVTVQSRVRSCASSLPASSLPSSSAATLAAPPPSLSHGQYEDTREPSLASLRNTPELYNYNLTAPGARNLGQHRRARAGFSEAARRSGFDLLHLFRANVNRSVHFRNYEPQLISSGSYSETNAAKLCL</sequence>
<dbReference type="EMBL" id="JAGFNK010000126">
    <property type="protein sequence ID" value="KAI9507402.1"/>
    <property type="molecule type" value="Genomic_DNA"/>
</dbReference>
<reference evidence="1" key="1">
    <citation type="submission" date="2021-03" db="EMBL/GenBank/DDBJ databases">
        <title>Evolutionary priming and transition to the ectomycorrhizal habit in an iconic lineage of mushroom-forming fungi: is preadaptation a requirement?</title>
        <authorList>
            <consortium name="DOE Joint Genome Institute"/>
            <person name="Looney B.P."/>
            <person name="Miyauchi S."/>
            <person name="Morin E."/>
            <person name="Drula E."/>
            <person name="Courty P.E."/>
            <person name="Chicoki N."/>
            <person name="Fauchery L."/>
            <person name="Kohler A."/>
            <person name="Kuo A."/>
            <person name="LaButti K."/>
            <person name="Pangilinan J."/>
            <person name="Lipzen A."/>
            <person name="Riley R."/>
            <person name="Andreopoulos W."/>
            <person name="He G."/>
            <person name="Johnson J."/>
            <person name="Barry K.W."/>
            <person name="Grigoriev I.V."/>
            <person name="Nagy L."/>
            <person name="Hibbett D."/>
            <person name="Henrissat B."/>
            <person name="Matheny P.B."/>
            <person name="Labbe J."/>
            <person name="Martin A.F."/>
        </authorList>
    </citation>
    <scope>NUCLEOTIDE SEQUENCE</scope>
    <source>
        <strain evidence="1">BPL698</strain>
    </source>
</reference>
<dbReference type="Proteomes" id="UP001207468">
    <property type="component" value="Unassembled WGS sequence"/>
</dbReference>
<gene>
    <name evidence="1" type="ORF">F5148DRAFT_1205195</name>
</gene>